<dbReference type="RefSeq" id="WP_074748000.1">
    <property type="nucleotide sequence ID" value="NZ_FNYS01000027.1"/>
</dbReference>
<dbReference type="Pfam" id="PF16264">
    <property type="entry name" value="SatD"/>
    <property type="match status" value="1"/>
</dbReference>
<dbReference type="AlphaFoldDB" id="A0A1H6Y232"/>
<organism evidence="1 2">
    <name type="scientific">Myroides marinus</name>
    <dbReference type="NCBI Taxonomy" id="703342"/>
    <lineage>
        <taxon>Bacteria</taxon>
        <taxon>Pseudomonadati</taxon>
        <taxon>Bacteroidota</taxon>
        <taxon>Flavobacteriia</taxon>
        <taxon>Flavobacteriales</taxon>
        <taxon>Flavobacteriaceae</taxon>
        <taxon>Myroides</taxon>
    </lineage>
</organism>
<dbReference type="Proteomes" id="UP000183077">
    <property type="component" value="Unassembled WGS sequence"/>
</dbReference>
<evidence type="ECO:0000313" key="1">
    <source>
        <dbReference type="EMBL" id="SEJ35359.1"/>
    </source>
</evidence>
<name>A0A1H6Y232_9FLAO</name>
<dbReference type="EMBL" id="FNYS01000027">
    <property type="protein sequence ID" value="SEJ35359.1"/>
    <property type="molecule type" value="Genomic_DNA"/>
</dbReference>
<protein>
    <submittedName>
        <fullName evidence="1">SatD family (SatD)</fullName>
    </submittedName>
</protein>
<reference evidence="1 2" key="1">
    <citation type="submission" date="2016-10" db="EMBL/GenBank/DDBJ databases">
        <authorList>
            <person name="de Groot N.N."/>
        </authorList>
    </citation>
    <scope>NUCLEOTIDE SEQUENCE [LARGE SCALE GENOMIC DNA]</scope>
    <source>
        <strain evidence="1 2">DSM 23048</strain>
    </source>
</reference>
<sequence length="209" mass="24193">MQHYILMADVIGSRTTDQVILMKEFKSCVDYINNKYKSSLLSPLTITLGDEFQGVIKDANTAVEIIISIEEYIISKSINMKLRYVLHYGGIDTEINSEIAYEMLGEGLTEARSRLMNMKNDSHRFEVDIKNEKLNNLLSNSFIVYQDLIDGWNIKRDGELISLFIKKRDYKIVADLVAKTRSQIWKRERGLKMTSYYAIKSILINLTIF</sequence>
<accession>A0A1H6Y232</accession>
<proteinExistence type="predicted"/>
<evidence type="ECO:0000313" key="2">
    <source>
        <dbReference type="Proteomes" id="UP000183077"/>
    </source>
</evidence>
<dbReference type="GeneID" id="82258593"/>
<dbReference type="InterPro" id="IPR032580">
    <property type="entry name" value="SatD"/>
</dbReference>
<gene>
    <name evidence="1" type="ORF">SAMN04488018_12720</name>
</gene>